<comment type="caution">
    <text evidence="2">The sequence shown here is derived from an EMBL/GenBank/DDBJ whole genome shotgun (WGS) entry which is preliminary data.</text>
</comment>
<reference evidence="2 3" key="1">
    <citation type="submission" date="2013-11" db="EMBL/GenBank/DDBJ databases">
        <title>The Genome Sequence of Phytophthora parasitica P1976.</title>
        <authorList>
            <consortium name="The Broad Institute Genomics Platform"/>
            <person name="Russ C."/>
            <person name="Tyler B."/>
            <person name="Panabieres F."/>
            <person name="Shan W."/>
            <person name="Tripathy S."/>
            <person name="Grunwald N."/>
            <person name="Machado M."/>
            <person name="Johnson C.S."/>
            <person name="Walker B."/>
            <person name="Young S."/>
            <person name="Zeng Q."/>
            <person name="Gargeya S."/>
            <person name="Fitzgerald M."/>
            <person name="Haas B."/>
            <person name="Abouelleil A."/>
            <person name="Allen A.W."/>
            <person name="Alvarado L."/>
            <person name="Arachchi H.M."/>
            <person name="Berlin A.M."/>
            <person name="Chapman S.B."/>
            <person name="Gainer-Dewar J."/>
            <person name="Goldberg J."/>
            <person name="Griggs A."/>
            <person name="Gujja S."/>
            <person name="Hansen M."/>
            <person name="Howarth C."/>
            <person name="Imamovic A."/>
            <person name="Ireland A."/>
            <person name="Larimer J."/>
            <person name="McCowan C."/>
            <person name="Murphy C."/>
            <person name="Pearson M."/>
            <person name="Poon T.W."/>
            <person name="Priest M."/>
            <person name="Roberts A."/>
            <person name="Saif S."/>
            <person name="Shea T."/>
            <person name="Sisk P."/>
            <person name="Sykes S."/>
            <person name="Wortman J."/>
            <person name="Nusbaum C."/>
            <person name="Birren B."/>
        </authorList>
    </citation>
    <scope>NUCLEOTIDE SEQUENCE [LARGE SCALE GENOMIC DNA]</scope>
    <source>
        <strain evidence="2 3">P1976</strain>
    </source>
</reference>
<evidence type="ECO:0000256" key="1">
    <source>
        <dbReference type="SAM" id="SignalP"/>
    </source>
</evidence>
<protein>
    <recommendedName>
        <fullName evidence="4">RxLR effector protein</fullName>
    </recommendedName>
</protein>
<name>A0A081A2U0_PHYNI</name>
<organism evidence="2 3">
    <name type="scientific">Phytophthora nicotianae P1976</name>
    <dbReference type="NCBI Taxonomy" id="1317066"/>
    <lineage>
        <taxon>Eukaryota</taxon>
        <taxon>Sar</taxon>
        <taxon>Stramenopiles</taxon>
        <taxon>Oomycota</taxon>
        <taxon>Peronosporomycetes</taxon>
        <taxon>Peronosporales</taxon>
        <taxon>Peronosporaceae</taxon>
        <taxon>Phytophthora</taxon>
    </lineage>
</organism>
<evidence type="ECO:0000313" key="2">
    <source>
        <dbReference type="EMBL" id="ETO73201.1"/>
    </source>
</evidence>
<dbReference type="Proteomes" id="UP000028582">
    <property type="component" value="Unassembled WGS sequence"/>
</dbReference>
<gene>
    <name evidence="2" type="ORF">F444_10838</name>
</gene>
<dbReference type="AlphaFoldDB" id="A0A081A2U0"/>
<evidence type="ECO:0008006" key="4">
    <source>
        <dbReference type="Google" id="ProtNLM"/>
    </source>
</evidence>
<evidence type="ECO:0000313" key="3">
    <source>
        <dbReference type="Proteomes" id="UP000028582"/>
    </source>
</evidence>
<keyword evidence="1" id="KW-0732">Signal</keyword>
<proteinExistence type="predicted"/>
<dbReference type="EMBL" id="ANJA01001944">
    <property type="protein sequence ID" value="ETO73201.1"/>
    <property type="molecule type" value="Genomic_DNA"/>
</dbReference>
<sequence>MQTPTNLMVKVTVLLMLFRCKTDLNNSTKNDDGVLLLLTHGMSLSQ</sequence>
<feature type="signal peptide" evidence="1">
    <location>
        <begin position="1"/>
        <end position="22"/>
    </location>
</feature>
<feature type="chain" id="PRO_5001753735" description="RxLR effector protein" evidence="1">
    <location>
        <begin position="23"/>
        <end position="46"/>
    </location>
</feature>
<accession>A0A081A2U0</accession>